<reference evidence="2" key="3">
    <citation type="submission" date="2025-09" db="UniProtKB">
        <authorList>
            <consortium name="Ensembl"/>
        </authorList>
    </citation>
    <scope>IDENTIFICATION</scope>
</reference>
<evidence type="ECO:0000256" key="1">
    <source>
        <dbReference type="SAM" id="MobiDB-lite"/>
    </source>
</evidence>
<dbReference type="STRING" id="62062.ENSHHUP00000028155"/>
<sequence>MPVKRKKQILFEARSGIRTTHYHHHHVHPSSPTLLSSDGADEKVRNVDDFVPDVGMHRSFLDEGAASKAKEKARRAGNMDSDSDGEGRGGNPMVSGFQDDFAPDELCQSVPKSVPKAAAVPSMGITLTSDEEDEGTNALNVVQDSGSDRRRYGWEENLNCMTSGFS</sequence>
<dbReference type="PANTHER" id="PTHR14932:SF1">
    <property type="entry name" value="RAB-LIKE PROTEIN 6"/>
    <property type="match status" value="1"/>
</dbReference>
<keyword evidence="3" id="KW-1185">Reference proteome</keyword>
<dbReference type="PANTHER" id="PTHR14932">
    <property type="entry name" value="RAS GTPASE-RELATED"/>
    <property type="match status" value="1"/>
</dbReference>
<proteinExistence type="predicted"/>
<evidence type="ECO:0000313" key="2">
    <source>
        <dbReference type="Ensembl" id="ENSHHUP00000028155.1"/>
    </source>
</evidence>
<feature type="region of interest" description="Disordered" evidence="1">
    <location>
        <begin position="61"/>
        <end position="105"/>
    </location>
</feature>
<dbReference type="AlphaFoldDB" id="A0A4W5LSW3"/>
<reference evidence="3" key="1">
    <citation type="submission" date="2018-06" db="EMBL/GenBank/DDBJ databases">
        <title>Genome assembly of Danube salmon.</title>
        <authorList>
            <person name="Macqueen D.J."/>
            <person name="Gundappa M.K."/>
        </authorList>
    </citation>
    <scope>NUCLEOTIDE SEQUENCE [LARGE SCALE GENOMIC DNA]</scope>
</reference>
<dbReference type="Ensembl" id="ENSHHUT00000029283.1">
    <property type="protein sequence ID" value="ENSHHUP00000028155.1"/>
    <property type="gene ID" value="ENSHHUG00000017897.1"/>
</dbReference>
<dbReference type="GeneTree" id="ENSGT00980000199999"/>
<protein>
    <submittedName>
        <fullName evidence="2">Uncharacterized protein</fullName>
    </submittedName>
</protein>
<accession>A0A4W5LSW3</accession>
<dbReference type="GO" id="GO:0005634">
    <property type="term" value="C:nucleus"/>
    <property type="evidence" value="ECO:0007669"/>
    <property type="project" value="TreeGrafter"/>
</dbReference>
<dbReference type="GO" id="GO:0005525">
    <property type="term" value="F:GTP binding"/>
    <property type="evidence" value="ECO:0007669"/>
    <property type="project" value="InterPro"/>
</dbReference>
<name>A0A4W5LSW3_9TELE</name>
<evidence type="ECO:0000313" key="3">
    <source>
        <dbReference type="Proteomes" id="UP000314982"/>
    </source>
</evidence>
<reference evidence="2" key="2">
    <citation type="submission" date="2025-08" db="UniProtKB">
        <authorList>
            <consortium name="Ensembl"/>
        </authorList>
    </citation>
    <scope>IDENTIFICATION</scope>
</reference>
<organism evidence="2 3">
    <name type="scientific">Hucho hucho</name>
    <name type="common">huchen</name>
    <dbReference type="NCBI Taxonomy" id="62062"/>
    <lineage>
        <taxon>Eukaryota</taxon>
        <taxon>Metazoa</taxon>
        <taxon>Chordata</taxon>
        <taxon>Craniata</taxon>
        <taxon>Vertebrata</taxon>
        <taxon>Euteleostomi</taxon>
        <taxon>Actinopterygii</taxon>
        <taxon>Neopterygii</taxon>
        <taxon>Teleostei</taxon>
        <taxon>Protacanthopterygii</taxon>
        <taxon>Salmoniformes</taxon>
        <taxon>Salmonidae</taxon>
        <taxon>Salmoninae</taxon>
        <taxon>Hucho</taxon>
    </lineage>
</organism>
<dbReference type="Proteomes" id="UP000314982">
    <property type="component" value="Unassembled WGS sequence"/>
</dbReference>
<dbReference type="InterPro" id="IPR040385">
    <property type="entry name" value="RABL6"/>
</dbReference>
<dbReference type="GO" id="GO:0005829">
    <property type="term" value="C:cytosol"/>
    <property type="evidence" value="ECO:0007669"/>
    <property type="project" value="TreeGrafter"/>
</dbReference>